<evidence type="ECO:0000313" key="1">
    <source>
        <dbReference type="EMBL" id="MEL1245115.1"/>
    </source>
</evidence>
<gene>
    <name evidence="1" type="ORF">AAEO56_12635</name>
</gene>
<proteinExistence type="predicted"/>
<protein>
    <submittedName>
        <fullName evidence="1">Uncharacterized protein</fullName>
    </submittedName>
</protein>
<dbReference type="Proteomes" id="UP001464555">
    <property type="component" value="Unassembled WGS sequence"/>
</dbReference>
<reference evidence="1 2" key="1">
    <citation type="submission" date="2024-04" db="EMBL/GenBank/DDBJ databases">
        <title>Flavobacterium sp. DGU11 16S ribosomal RNA gene Genome sequencing and assembly.</title>
        <authorList>
            <person name="Park S."/>
        </authorList>
    </citation>
    <scope>NUCLEOTIDE SEQUENCE [LARGE SCALE GENOMIC DNA]</scope>
    <source>
        <strain evidence="1 2">DGU11</strain>
    </source>
</reference>
<accession>A0ABU9HY74</accession>
<name>A0ABU9HY74_9FLAO</name>
<comment type="caution">
    <text evidence="1">The sequence shown here is derived from an EMBL/GenBank/DDBJ whole genome shotgun (WGS) entry which is preliminary data.</text>
</comment>
<dbReference type="EMBL" id="JBBYHR010000007">
    <property type="protein sequence ID" value="MEL1245115.1"/>
    <property type="molecule type" value="Genomic_DNA"/>
</dbReference>
<organism evidence="1 2">
    <name type="scientific">Flavobacterium arundinis</name>
    <dbReference type="NCBI Taxonomy" id="3139143"/>
    <lineage>
        <taxon>Bacteria</taxon>
        <taxon>Pseudomonadati</taxon>
        <taxon>Bacteroidota</taxon>
        <taxon>Flavobacteriia</taxon>
        <taxon>Flavobacteriales</taxon>
        <taxon>Flavobacteriaceae</taxon>
        <taxon>Flavobacterium</taxon>
    </lineage>
</organism>
<sequence>MSITFGTTSTLLKLTGLRDTELGNAIWETLFYLELLTLGAEATASILVNLRRSAGKILKYEEALRKTATTTEEAADIDRVIREMQEIAGMAEDIGIRTTMTVEEFQAGLKRLSNIKPEEAFEHLDEAMKYFNHHVVDGRIVQISDTNCVNVVEAVEEFLSTGKIRIVEPSKIQDIFKLEKIYKRSFLQYKIPSLKNVMNEGREESYTDIRGRIFQATCLML</sequence>
<keyword evidence="2" id="KW-1185">Reference proteome</keyword>
<evidence type="ECO:0000313" key="2">
    <source>
        <dbReference type="Proteomes" id="UP001464555"/>
    </source>
</evidence>
<dbReference type="RefSeq" id="WP_341697431.1">
    <property type="nucleotide sequence ID" value="NZ_JBBYHR010000007.1"/>
</dbReference>